<protein>
    <submittedName>
        <fullName evidence="1">Uncharacterized protein</fullName>
    </submittedName>
</protein>
<dbReference type="OrthoDB" id="10582853at2759"/>
<proteinExistence type="predicted"/>
<dbReference type="EMBL" id="CAJPIZ010000866">
    <property type="protein sequence ID" value="CAG2102419.1"/>
    <property type="molecule type" value="Genomic_DNA"/>
</dbReference>
<organism evidence="1">
    <name type="scientific">Medioppia subpectinata</name>
    <dbReference type="NCBI Taxonomy" id="1979941"/>
    <lineage>
        <taxon>Eukaryota</taxon>
        <taxon>Metazoa</taxon>
        <taxon>Ecdysozoa</taxon>
        <taxon>Arthropoda</taxon>
        <taxon>Chelicerata</taxon>
        <taxon>Arachnida</taxon>
        <taxon>Acari</taxon>
        <taxon>Acariformes</taxon>
        <taxon>Sarcoptiformes</taxon>
        <taxon>Oribatida</taxon>
        <taxon>Brachypylina</taxon>
        <taxon>Oppioidea</taxon>
        <taxon>Oppiidae</taxon>
        <taxon>Medioppia</taxon>
    </lineage>
</organism>
<reference evidence="1" key="1">
    <citation type="submission" date="2020-11" db="EMBL/GenBank/DDBJ databases">
        <authorList>
            <person name="Tran Van P."/>
        </authorList>
    </citation>
    <scope>NUCLEOTIDE SEQUENCE</scope>
</reference>
<evidence type="ECO:0000313" key="2">
    <source>
        <dbReference type="Proteomes" id="UP000759131"/>
    </source>
</evidence>
<dbReference type="AlphaFoldDB" id="A0A7R9PW21"/>
<dbReference type="Proteomes" id="UP000759131">
    <property type="component" value="Unassembled WGS sequence"/>
</dbReference>
<gene>
    <name evidence="1" type="ORF">OSB1V03_LOCUS2458</name>
</gene>
<keyword evidence="2" id="KW-1185">Reference proteome</keyword>
<name>A0A7R9PW21_9ACAR</name>
<sequence>MVSYALSTTGAQENKYEELYELDYLLTYNYLRPGRMFPETVLSLHNVWCKNYVGKSVRIIDLVDKVFGHNPIVQLATRMLSLSKIKTMHGLCGNPEAMQLVAVVMKIVNTKFEELYNVYLLALNTYLAAALPESDVGTSELFCYLRKFVMIMVESFPPELAEAVQKENEKSVHKMRSIIRMVLKLLKINPRVRHCPFPHFRAPNPLKIKSEMLALMFAFDRITRSD</sequence>
<evidence type="ECO:0000313" key="1">
    <source>
        <dbReference type="EMBL" id="CAD7621989.1"/>
    </source>
</evidence>
<dbReference type="EMBL" id="OC855441">
    <property type="protein sequence ID" value="CAD7621989.1"/>
    <property type="molecule type" value="Genomic_DNA"/>
</dbReference>
<accession>A0A7R9PW21</accession>